<reference evidence="3 4" key="1">
    <citation type="submission" date="2016-10" db="EMBL/GenBank/DDBJ databases">
        <authorList>
            <person name="de Groot N.N."/>
        </authorList>
    </citation>
    <scope>NUCLEOTIDE SEQUENCE [LARGE SCALE GENOMIC DNA]</scope>
    <source>
        <strain evidence="3 4">B7-7</strain>
    </source>
</reference>
<dbReference type="AlphaFoldDB" id="A0A1H9E1X6"/>
<evidence type="ECO:0000256" key="1">
    <source>
        <dbReference type="SAM" id="MobiDB-lite"/>
    </source>
</evidence>
<evidence type="ECO:0000313" key="3">
    <source>
        <dbReference type="EMBL" id="SEQ19183.1"/>
    </source>
</evidence>
<gene>
    <name evidence="3" type="ORF">SAMN05421693_11964</name>
</gene>
<dbReference type="EMBL" id="FOFO01000019">
    <property type="protein sequence ID" value="SEQ19183.1"/>
    <property type="molecule type" value="Genomic_DNA"/>
</dbReference>
<accession>A0A1H9E1X6</accession>
<keyword evidence="2" id="KW-0812">Transmembrane</keyword>
<feature type="transmembrane region" description="Helical" evidence="2">
    <location>
        <begin position="27"/>
        <end position="45"/>
    </location>
</feature>
<keyword evidence="2" id="KW-0472">Membrane</keyword>
<organism evidence="3 4">
    <name type="scientific">Ectothiorhodospira magna</name>
    <dbReference type="NCBI Taxonomy" id="867345"/>
    <lineage>
        <taxon>Bacteria</taxon>
        <taxon>Pseudomonadati</taxon>
        <taxon>Pseudomonadota</taxon>
        <taxon>Gammaproteobacteria</taxon>
        <taxon>Chromatiales</taxon>
        <taxon>Ectothiorhodospiraceae</taxon>
        <taxon>Ectothiorhodospira</taxon>
    </lineage>
</organism>
<keyword evidence="4" id="KW-1185">Reference proteome</keyword>
<dbReference type="Proteomes" id="UP000199496">
    <property type="component" value="Unassembled WGS sequence"/>
</dbReference>
<sequence length="69" mass="7927">MGRGPHPWPPKIGGHTVEASTFKMFEGLLIIGAVVAFAIWQFGSLRRDREERDRRRAEEQKTSNHSKHD</sequence>
<feature type="region of interest" description="Disordered" evidence="1">
    <location>
        <begin position="47"/>
        <end position="69"/>
    </location>
</feature>
<name>A0A1H9E1X6_9GAMM</name>
<proteinExistence type="predicted"/>
<protein>
    <submittedName>
        <fullName evidence="3">Uncharacterized protein</fullName>
    </submittedName>
</protein>
<keyword evidence="2" id="KW-1133">Transmembrane helix</keyword>
<evidence type="ECO:0000256" key="2">
    <source>
        <dbReference type="SAM" id="Phobius"/>
    </source>
</evidence>
<evidence type="ECO:0000313" key="4">
    <source>
        <dbReference type="Proteomes" id="UP000199496"/>
    </source>
</evidence>
<dbReference type="STRING" id="867345.SAMN05421693_11964"/>
<feature type="compositionally biased region" description="Basic and acidic residues" evidence="1">
    <location>
        <begin position="47"/>
        <end position="62"/>
    </location>
</feature>